<protein>
    <recommendedName>
        <fullName evidence="1">Hydantoinase B/oxoprolinase domain-containing protein</fullName>
    </recommendedName>
</protein>
<dbReference type="AlphaFoldDB" id="A0A6V7PEH5"/>
<accession>A0A6V7PEH5</accession>
<gene>
    <name evidence="2" type="ORF">CB5_LOCUS12384</name>
</gene>
<feature type="domain" description="Hydantoinase B/oxoprolinase" evidence="1">
    <location>
        <begin position="1"/>
        <end position="112"/>
    </location>
</feature>
<organism evidence="2">
    <name type="scientific">Ananas comosus var. bracteatus</name>
    <name type="common">red pineapple</name>
    <dbReference type="NCBI Taxonomy" id="296719"/>
    <lineage>
        <taxon>Eukaryota</taxon>
        <taxon>Viridiplantae</taxon>
        <taxon>Streptophyta</taxon>
        <taxon>Embryophyta</taxon>
        <taxon>Tracheophyta</taxon>
        <taxon>Spermatophyta</taxon>
        <taxon>Magnoliopsida</taxon>
        <taxon>Liliopsida</taxon>
        <taxon>Poales</taxon>
        <taxon>Bromeliaceae</taxon>
        <taxon>Bromelioideae</taxon>
        <taxon>Ananas</taxon>
    </lineage>
</organism>
<name>A0A6V7PEH5_ANACO</name>
<dbReference type="EMBL" id="LR862147">
    <property type="protein sequence ID" value="CAD1829173.1"/>
    <property type="molecule type" value="Genomic_DNA"/>
</dbReference>
<dbReference type="GO" id="GO:0006749">
    <property type="term" value="P:glutathione metabolic process"/>
    <property type="evidence" value="ECO:0007669"/>
    <property type="project" value="TreeGrafter"/>
</dbReference>
<reference evidence="2" key="1">
    <citation type="submission" date="2020-07" db="EMBL/GenBank/DDBJ databases">
        <authorList>
            <person name="Lin J."/>
        </authorList>
    </citation>
    <scope>NUCLEOTIDE SEQUENCE</scope>
</reference>
<dbReference type="Pfam" id="PF02538">
    <property type="entry name" value="Hydantoinase_B"/>
    <property type="match status" value="1"/>
</dbReference>
<proteinExistence type="predicted"/>
<evidence type="ECO:0000313" key="2">
    <source>
        <dbReference type="EMBL" id="CAD1829173.1"/>
    </source>
</evidence>
<evidence type="ECO:0000259" key="1">
    <source>
        <dbReference type="Pfam" id="PF02538"/>
    </source>
</evidence>
<dbReference type="PANTHER" id="PTHR11365">
    <property type="entry name" value="5-OXOPROLINASE RELATED"/>
    <property type="match status" value="1"/>
</dbReference>
<dbReference type="GO" id="GO:0017168">
    <property type="term" value="F:5-oxoprolinase (ATP-hydrolyzing) activity"/>
    <property type="evidence" value="ECO:0007669"/>
    <property type="project" value="TreeGrafter"/>
</dbReference>
<dbReference type="InterPro" id="IPR003692">
    <property type="entry name" value="Hydantoinase_B"/>
</dbReference>
<dbReference type="GO" id="GO:0005829">
    <property type="term" value="C:cytosol"/>
    <property type="evidence" value="ECO:0007669"/>
    <property type="project" value="TreeGrafter"/>
</dbReference>
<dbReference type="InterPro" id="IPR045079">
    <property type="entry name" value="Oxoprolinase-like"/>
</dbReference>
<dbReference type="PANTHER" id="PTHR11365:SF2">
    <property type="entry name" value="5-OXOPROLINASE"/>
    <property type="match status" value="1"/>
</dbReference>
<sequence>MTDPEIFEQRYPVILHGFGIRGNSGGAGFHRGGDGIVREIEFRRPVVVSILSERRVHAPRGLKGGKDGARGANFLIRKDKRRVYLGGKNTVVVDAGEILQIFTPGGGGFGSPF</sequence>